<dbReference type="AlphaFoldDB" id="A0A5M4FDP7"/>
<reference evidence="2" key="1">
    <citation type="submission" date="2019-09" db="EMBL/GenBank/DDBJ databases">
        <authorList>
            <person name="Li J."/>
        </authorList>
    </citation>
    <scope>NUCLEOTIDE SEQUENCE [LARGE SCALE GENOMIC DNA]</scope>
    <source>
        <strain evidence="2">JCM 14732</strain>
    </source>
</reference>
<organism evidence="2 3">
    <name type="scientific">Aeromicrobium ginsengisoli</name>
    <dbReference type="NCBI Taxonomy" id="363867"/>
    <lineage>
        <taxon>Bacteria</taxon>
        <taxon>Bacillati</taxon>
        <taxon>Actinomycetota</taxon>
        <taxon>Actinomycetes</taxon>
        <taxon>Propionibacteriales</taxon>
        <taxon>Nocardioidaceae</taxon>
        <taxon>Aeromicrobium</taxon>
    </lineage>
</organism>
<keyword evidence="3" id="KW-1185">Reference proteome</keyword>
<accession>A0A5M4FDP7</accession>
<protein>
    <recommendedName>
        <fullName evidence="4">DUF4878 domain-containing protein</fullName>
    </recommendedName>
</protein>
<feature type="region of interest" description="Disordered" evidence="1">
    <location>
        <begin position="19"/>
        <end position="40"/>
    </location>
</feature>
<dbReference type="PROSITE" id="PS51257">
    <property type="entry name" value="PROKAR_LIPOPROTEIN"/>
    <property type="match status" value="1"/>
</dbReference>
<evidence type="ECO:0008006" key="4">
    <source>
        <dbReference type="Google" id="ProtNLM"/>
    </source>
</evidence>
<sequence length="140" mass="14537">MRLLLAMGALLVVAACGGSDPPEASPASSPTPTRTATSAPALEPAAAVVDALMRALDAGDCKAARKLVVTPSELGCDVVEQSKDSFADEGIDLDEVTYRVGAVHDASATVRITWGNGYPTESYDVQRIGSRWKVVFDSAA</sequence>
<name>A0A5M4FDP7_9ACTN</name>
<evidence type="ECO:0000313" key="2">
    <source>
        <dbReference type="EMBL" id="KAA1397338.1"/>
    </source>
</evidence>
<gene>
    <name evidence="2" type="ORF">ESP70_008085</name>
</gene>
<dbReference type="EMBL" id="SDPQ02000002">
    <property type="protein sequence ID" value="KAA1397338.1"/>
    <property type="molecule type" value="Genomic_DNA"/>
</dbReference>
<proteinExistence type="predicted"/>
<dbReference type="RefSeq" id="WP_149688799.1">
    <property type="nucleotide sequence ID" value="NZ_SDPQ02000002.1"/>
</dbReference>
<evidence type="ECO:0000313" key="3">
    <source>
        <dbReference type="Proteomes" id="UP000380867"/>
    </source>
</evidence>
<comment type="caution">
    <text evidence="2">The sequence shown here is derived from an EMBL/GenBank/DDBJ whole genome shotgun (WGS) entry which is preliminary data.</text>
</comment>
<evidence type="ECO:0000256" key="1">
    <source>
        <dbReference type="SAM" id="MobiDB-lite"/>
    </source>
</evidence>
<dbReference type="Proteomes" id="UP000380867">
    <property type="component" value="Unassembled WGS sequence"/>
</dbReference>
<dbReference type="OrthoDB" id="3748788at2"/>